<dbReference type="EMBL" id="RKLP01000002">
    <property type="protein sequence ID" value="RVW10507.1"/>
    <property type="molecule type" value="Genomic_DNA"/>
</dbReference>
<dbReference type="Pfam" id="PF00440">
    <property type="entry name" value="TetR_N"/>
    <property type="match status" value="1"/>
</dbReference>
<dbReference type="Proteomes" id="UP000286208">
    <property type="component" value="Unassembled WGS sequence"/>
</dbReference>
<keyword evidence="3" id="KW-0804">Transcription</keyword>
<evidence type="ECO:0000256" key="1">
    <source>
        <dbReference type="ARBA" id="ARBA00023015"/>
    </source>
</evidence>
<evidence type="ECO:0000259" key="5">
    <source>
        <dbReference type="PROSITE" id="PS50977"/>
    </source>
</evidence>
<reference evidence="6 7" key="1">
    <citation type="submission" date="2018-11" db="EMBL/GenBank/DDBJ databases">
        <title>Rhodococcus spongicola sp. nov. and Rhodococcus xishaensis sp. nov. from marine sponges.</title>
        <authorList>
            <person name="Li L."/>
            <person name="Lin H.W."/>
        </authorList>
    </citation>
    <scope>NUCLEOTIDE SEQUENCE [LARGE SCALE GENOMIC DNA]</scope>
    <source>
        <strain evidence="6 7">CCTCC AB2014297</strain>
    </source>
</reference>
<keyword evidence="1" id="KW-0805">Transcription regulation</keyword>
<gene>
    <name evidence="6" type="ORF">EGT67_04890</name>
</gene>
<dbReference type="InterPro" id="IPR041586">
    <property type="entry name" value="PsrA_TetR_C"/>
</dbReference>
<organism evidence="6 7">
    <name type="scientific">Prescottella agglutinans</name>
    <dbReference type="NCBI Taxonomy" id="1644129"/>
    <lineage>
        <taxon>Bacteria</taxon>
        <taxon>Bacillati</taxon>
        <taxon>Actinomycetota</taxon>
        <taxon>Actinomycetes</taxon>
        <taxon>Mycobacteriales</taxon>
        <taxon>Nocardiaceae</taxon>
        <taxon>Prescottella</taxon>
    </lineage>
</organism>
<proteinExistence type="predicted"/>
<protein>
    <submittedName>
        <fullName evidence="6">TetR/AcrR family transcriptional regulator</fullName>
    </submittedName>
</protein>
<dbReference type="RefSeq" id="WP_127914936.1">
    <property type="nucleotide sequence ID" value="NZ_RKLP01000002.1"/>
</dbReference>
<evidence type="ECO:0000256" key="2">
    <source>
        <dbReference type="ARBA" id="ARBA00023125"/>
    </source>
</evidence>
<dbReference type="GO" id="GO:0000976">
    <property type="term" value="F:transcription cis-regulatory region binding"/>
    <property type="evidence" value="ECO:0007669"/>
    <property type="project" value="TreeGrafter"/>
</dbReference>
<feature type="domain" description="HTH tetR-type" evidence="5">
    <location>
        <begin position="11"/>
        <end position="71"/>
    </location>
</feature>
<dbReference type="AlphaFoldDB" id="A0A438BHZ8"/>
<dbReference type="PROSITE" id="PS50977">
    <property type="entry name" value="HTH_TETR_2"/>
    <property type="match status" value="1"/>
</dbReference>
<dbReference type="Gene3D" id="1.10.357.10">
    <property type="entry name" value="Tetracycline Repressor, domain 2"/>
    <property type="match status" value="1"/>
</dbReference>
<dbReference type="InterPro" id="IPR009057">
    <property type="entry name" value="Homeodomain-like_sf"/>
</dbReference>
<dbReference type="SUPFAM" id="SSF48498">
    <property type="entry name" value="Tetracyclin repressor-like, C-terminal domain"/>
    <property type="match status" value="1"/>
</dbReference>
<dbReference type="PRINTS" id="PR00455">
    <property type="entry name" value="HTHTETR"/>
</dbReference>
<sequence length="212" mass="23549">MARTMPNRQGDATRIRLIKTAEKLFAAQGVDAVSVRAVNAAAGHGPAAVHYHFGSKEDLLSAVLLDVGARVSQDISARVDELASSDRRPELADVVRALTDPYLELLLSQRVRGVRWIKIVVQVSREARPAVAASGQDELSLRLREQVRRALPDTPRERIDHRWPIAVMSFLQSLSRVDDWAVGTTRQTRDELVEFYEDLVAFVVGGAERMLS</sequence>
<accession>A0A438BHZ8</accession>
<dbReference type="OrthoDB" id="2356263at2"/>
<dbReference type="PANTHER" id="PTHR30055:SF234">
    <property type="entry name" value="HTH-TYPE TRANSCRIPTIONAL REGULATOR BETI"/>
    <property type="match status" value="1"/>
</dbReference>
<comment type="caution">
    <text evidence="6">The sequence shown here is derived from an EMBL/GenBank/DDBJ whole genome shotgun (WGS) entry which is preliminary data.</text>
</comment>
<evidence type="ECO:0000256" key="4">
    <source>
        <dbReference type="PROSITE-ProRule" id="PRU00335"/>
    </source>
</evidence>
<keyword evidence="2 4" id="KW-0238">DNA-binding</keyword>
<dbReference type="Pfam" id="PF17939">
    <property type="entry name" value="TetR_C_30"/>
    <property type="match status" value="1"/>
</dbReference>
<dbReference type="PANTHER" id="PTHR30055">
    <property type="entry name" value="HTH-TYPE TRANSCRIPTIONAL REGULATOR RUTR"/>
    <property type="match status" value="1"/>
</dbReference>
<feature type="DNA-binding region" description="H-T-H motif" evidence="4">
    <location>
        <begin position="34"/>
        <end position="53"/>
    </location>
</feature>
<dbReference type="InterPro" id="IPR001647">
    <property type="entry name" value="HTH_TetR"/>
</dbReference>
<keyword evidence="7" id="KW-1185">Reference proteome</keyword>
<dbReference type="InterPro" id="IPR036271">
    <property type="entry name" value="Tet_transcr_reg_TetR-rel_C_sf"/>
</dbReference>
<dbReference type="InterPro" id="IPR050109">
    <property type="entry name" value="HTH-type_TetR-like_transc_reg"/>
</dbReference>
<evidence type="ECO:0000313" key="6">
    <source>
        <dbReference type="EMBL" id="RVW10507.1"/>
    </source>
</evidence>
<name>A0A438BHZ8_9NOCA</name>
<evidence type="ECO:0000256" key="3">
    <source>
        <dbReference type="ARBA" id="ARBA00023163"/>
    </source>
</evidence>
<dbReference type="GO" id="GO:0003700">
    <property type="term" value="F:DNA-binding transcription factor activity"/>
    <property type="evidence" value="ECO:0007669"/>
    <property type="project" value="TreeGrafter"/>
</dbReference>
<dbReference type="SUPFAM" id="SSF46689">
    <property type="entry name" value="Homeodomain-like"/>
    <property type="match status" value="1"/>
</dbReference>
<evidence type="ECO:0000313" key="7">
    <source>
        <dbReference type="Proteomes" id="UP000286208"/>
    </source>
</evidence>